<organism evidence="11 12">
    <name type="scientific">Cronartium quercuum f. sp. fusiforme G11</name>
    <dbReference type="NCBI Taxonomy" id="708437"/>
    <lineage>
        <taxon>Eukaryota</taxon>
        <taxon>Fungi</taxon>
        <taxon>Dikarya</taxon>
        <taxon>Basidiomycota</taxon>
        <taxon>Pucciniomycotina</taxon>
        <taxon>Pucciniomycetes</taxon>
        <taxon>Pucciniales</taxon>
        <taxon>Coleosporiaceae</taxon>
        <taxon>Cronartium</taxon>
    </lineage>
</organism>
<dbReference type="Gene3D" id="3.30.200.20">
    <property type="entry name" value="Phosphorylase Kinase, domain 1"/>
    <property type="match status" value="1"/>
</dbReference>
<comment type="caution">
    <text evidence="11">The sequence shown here is derived from an EMBL/GenBank/DDBJ whole genome shotgun (WGS) entry which is preliminary data.</text>
</comment>
<keyword evidence="4 9" id="KW-0547">Nucleotide-binding</keyword>
<dbReference type="EMBL" id="MU167211">
    <property type="protein sequence ID" value="KAG0151754.1"/>
    <property type="molecule type" value="Genomic_DNA"/>
</dbReference>
<dbReference type="InterPro" id="IPR000719">
    <property type="entry name" value="Prot_kinase_dom"/>
</dbReference>
<evidence type="ECO:0000313" key="11">
    <source>
        <dbReference type="EMBL" id="KAG0151754.1"/>
    </source>
</evidence>
<name>A0A9P6NTM6_9BASI</name>
<keyword evidence="2" id="KW-0723">Serine/threonine-protein kinase</keyword>
<keyword evidence="6 9" id="KW-0067">ATP-binding</keyword>
<evidence type="ECO:0000256" key="9">
    <source>
        <dbReference type="PROSITE-ProRule" id="PRU10141"/>
    </source>
</evidence>
<keyword evidence="3" id="KW-0808">Transferase</keyword>
<evidence type="ECO:0000313" key="12">
    <source>
        <dbReference type="Proteomes" id="UP000886653"/>
    </source>
</evidence>
<dbReference type="PROSITE" id="PS50011">
    <property type="entry name" value="PROTEIN_KINASE_DOM"/>
    <property type="match status" value="1"/>
</dbReference>
<evidence type="ECO:0000256" key="6">
    <source>
        <dbReference type="ARBA" id="ARBA00022840"/>
    </source>
</evidence>
<dbReference type="OrthoDB" id="4062651at2759"/>
<dbReference type="InterPro" id="IPR011009">
    <property type="entry name" value="Kinase-like_dom_sf"/>
</dbReference>
<proteinExistence type="predicted"/>
<dbReference type="Pfam" id="PF00069">
    <property type="entry name" value="Pkinase"/>
    <property type="match status" value="1"/>
</dbReference>
<evidence type="ECO:0000256" key="4">
    <source>
        <dbReference type="ARBA" id="ARBA00022741"/>
    </source>
</evidence>
<dbReference type="Gene3D" id="1.10.510.10">
    <property type="entry name" value="Transferase(Phosphotransferase) domain 1"/>
    <property type="match status" value="1"/>
</dbReference>
<evidence type="ECO:0000256" key="7">
    <source>
        <dbReference type="ARBA" id="ARBA00047899"/>
    </source>
</evidence>
<comment type="catalytic activity">
    <reaction evidence="7">
        <text>L-threonyl-[protein] + ATP = O-phospho-L-threonyl-[protein] + ADP + H(+)</text>
        <dbReference type="Rhea" id="RHEA:46608"/>
        <dbReference type="Rhea" id="RHEA-COMP:11060"/>
        <dbReference type="Rhea" id="RHEA-COMP:11605"/>
        <dbReference type="ChEBI" id="CHEBI:15378"/>
        <dbReference type="ChEBI" id="CHEBI:30013"/>
        <dbReference type="ChEBI" id="CHEBI:30616"/>
        <dbReference type="ChEBI" id="CHEBI:61977"/>
        <dbReference type="ChEBI" id="CHEBI:456216"/>
        <dbReference type="EC" id="2.7.11.1"/>
    </reaction>
</comment>
<dbReference type="Proteomes" id="UP000886653">
    <property type="component" value="Unassembled WGS sequence"/>
</dbReference>
<comment type="catalytic activity">
    <reaction evidence="8">
        <text>L-seryl-[protein] + ATP = O-phospho-L-seryl-[protein] + ADP + H(+)</text>
        <dbReference type="Rhea" id="RHEA:17989"/>
        <dbReference type="Rhea" id="RHEA-COMP:9863"/>
        <dbReference type="Rhea" id="RHEA-COMP:11604"/>
        <dbReference type="ChEBI" id="CHEBI:15378"/>
        <dbReference type="ChEBI" id="CHEBI:29999"/>
        <dbReference type="ChEBI" id="CHEBI:30616"/>
        <dbReference type="ChEBI" id="CHEBI:83421"/>
        <dbReference type="ChEBI" id="CHEBI:456216"/>
        <dbReference type="EC" id="2.7.11.1"/>
    </reaction>
</comment>
<protein>
    <recommendedName>
        <fullName evidence="1">non-specific serine/threonine protein kinase</fullName>
        <ecNumber evidence="1">2.7.11.1</ecNumber>
    </recommendedName>
</protein>
<dbReference type="InterPro" id="IPR017441">
    <property type="entry name" value="Protein_kinase_ATP_BS"/>
</dbReference>
<dbReference type="PANTHER" id="PTHR24356">
    <property type="entry name" value="SERINE/THREONINE-PROTEIN KINASE"/>
    <property type="match status" value="1"/>
</dbReference>
<evidence type="ECO:0000256" key="1">
    <source>
        <dbReference type="ARBA" id="ARBA00012513"/>
    </source>
</evidence>
<dbReference type="AlphaFoldDB" id="A0A9P6NTM6"/>
<evidence type="ECO:0000256" key="3">
    <source>
        <dbReference type="ARBA" id="ARBA00022679"/>
    </source>
</evidence>
<reference evidence="11" key="1">
    <citation type="submission" date="2013-11" db="EMBL/GenBank/DDBJ databases">
        <title>Genome sequence of the fusiform rust pathogen reveals effectors for host alternation and coevolution with pine.</title>
        <authorList>
            <consortium name="DOE Joint Genome Institute"/>
            <person name="Smith K."/>
            <person name="Pendleton A."/>
            <person name="Kubisiak T."/>
            <person name="Anderson C."/>
            <person name="Salamov A."/>
            <person name="Aerts A."/>
            <person name="Riley R."/>
            <person name="Clum A."/>
            <person name="Lindquist E."/>
            <person name="Ence D."/>
            <person name="Campbell M."/>
            <person name="Kronenberg Z."/>
            <person name="Feau N."/>
            <person name="Dhillon B."/>
            <person name="Hamelin R."/>
            <person name="Burleigh J."/>
            <person name="Smith J."/>
            <person name="Yandell M."/>
            <person name="Nelson C."/>
            <person name="Grigoriev I."/>
            <person name="Davis J."/>
        </authorList>
    </citation>
    <scope>NUCLEOTIDE SEQUENCE</scope>
    <source>
        <strain evidence="11">G11</strain>
    </source>
</reference>
<keyword evidence="12" id="KW-1185">Reference proteome</keyword>
<sequence length="274" mass="31279">MSDSFSQELQPATPSLDGYIFQKKIGQGFFGSVWLAYDIKAKANCAIKVLESFSTMMNEIDNEISAYKAGKDCIFIVDFIGSSFAEDRSFIVMELVKGRTLADCNVAKKGINWTCGDARIIVSEIAIALDYMHTRGISHSDLHSGNILLDEHGHVKLIDFGCATFHDRTLIGQDVWEFEQDWEDLSHILYEMVTGKKFEIRWNNDDKKRGPFFSESLDIDYPCQHFITWTSGYNKIWPTPTLEAIKDHPFFEDFSWQDIENCSNMGPFLPPQLP</sequence>
<evidence type="ECO:0000256" key="5">
    <source>
        <dbReference type="ARBA" id="ARBA00022777"/>
    </source>
</evidence>
<dbReference type="CDD" id="cd00180">
    <property type="entry name" value="PKc"/>
    <property type="match status" value="1"/>
</dbReference>
<feature type="domain" description="Protein kinase" evidence="10">
    <location>
        <begin position="19"/>
        <end position="274"/>
    </location>
</feature>
<dbReference type="GO" id="GO:0005524">
    <property type="term" value="F:ATP binding"/>
    <property type="evidence" value="ECO:0007669"/>
    <property type="project" value="UniProtKB-UniRule"/>
</dbReference>
<dbReference type="SUPFAM" id="SSF56112">
    <property type="entry name" value="Protein kinase-like (PK-like)"/>
    <property type="match status" value="1"/>
</dbReference>
<evidence type="ECO:0000256" key="8">
    <source>
        <dbReference type="ARBA" id="ARBA00048679"/>
    </source>
</evidence>
<dbReference type="EC" id="2.7.11.1" evidence="1"/>
<evidence type="ECO:0000256" key="2">
    <source>
        <dbReference type="ARBA" id="ARBA00022527"/>
    </source>
</evidence>
<gene>
    <name evidence="11" type="ORF">CROQUDRAFT_650793</name>
</gene>
<feature type="binding site" evidence="9">
    <location>
        <position position="48"/>
    </location>
    <ligand>
        <name>ATP</name>
        <dbReference type="ChEBI" id="CHEBI:30616"/>
    </ligand>
</feature>
<evidence type="ECO:0000259" key="10">
    <source>
        <dbReference type="PROSITE" id="PS50011"/>
    </source>
</evidence>
<accession>A0A9P6NTM6</accession>
<dbReference type="InterPro" id="IPR050236">
    <property type="entry name" value="Ser_Thr_kinase_AGC"/>
</dbReference>
<keyword evidence="5" id="KW-0418">Kinase</keyword>
<dbReference type="GO" id="GO:0004674">
    <property type="term" value="F:protein serine/threonine kinase activity"/>
    <property type="evidence" value="ECO:0007669"/>
    <property type="project" value="UniProtKB-KW"/>
</dbReference>
<dbReference type="PROSITE" id="PS00107">
    <property type="entry name" value="PROTEIN_KINASE_ATP"/>
    <property type="match status" value="1"/>
</dbReference>